<name>A0A3B0W933_9ZZZZ</name>
<gene>
    <name evidence="6" type="ORF">MNBD_GAMMA06-1530</name>
</gene>
<dbReference type="AlphaFoldDB" id="A0A3B0W933"/>
<organism evidence="6">
    <name type="scientific">hydrothermal vent metagenome</name>
    <dbReference type="NCBI Taxonomy" id="652676"/>
    <lineage>
        <taxon>unclassified sequences</taxon>
        <taxon>metagenomes</taxon>
        <taxon>ecological metagenomes</taxon>
    </lineage>
</organism>
<evidence type="ECO:0000256" key="1">
    <source>
        <dbReference type="ARBA" id="ARBA00004141"/>
    </source>
</evidence>
<evidence type="ECO:0000256" key="2">
    <source>
        <dbReference type="ARBA" id="ARBA00022692"/>
    </source>
</evidence>
<feature type="transmembrane region" description="Helical" evidence="5">
    <location>
        <begin position="36"/>
        <end position="56"/>
    </location>
</feature>
<keyword evidence="3 5" id="KW-1133">Transmembrane helix</keyword>
<feature type="transmembrane region" description="Helical" evidence="5">
    <location>
        <begin position="6"/>
        <end position="24"/>
    </location>
</feature>
<dbReference type="InterPro" id="IPR006603">
    <property type="entry name" value="PQ-loop_rpt"/>
</dbReference>
<feature type="transmembrane region" description="Helical" evidence="5">
    <location>
        <begin position="62"/>
        <end position="81"/>
    </location>
</feature>
<evidence type="ECO:0000256" key="3">
    <source>
        <dbReference type="ARBA" id="ARBA00022989"/>
    </source>
</evidence>
<keyword evidence="2 5" id="KW-0812">Transmembrane</keyword>
<keyword evidence="4 5" id="KW-0472">Membrane</keyword>
<comment type="subcellular location">
    <subcellularLocation>
        <location evidence="1">Membrane</location>
        <topology evidence="1">Multi-pass membrane protein</topology>
    </subcellularLocation>
</comment>
<dbReference type="Gene3D" id="1.20.1280.290">
    <property type="match status" value="1"/>
</dbReference>
<proteinExistence type="predicted"/>
<protein>
    <recommendedName>
        <fullName evidence="7">PQ loop repeat</fullName>
    </recommendedName>
</protein>
<evidence type="ECO:0000313" key="6">
    <source>
        <dbReference type="EMBL" id="VAW51771.1"/>
    </source>
</evidence>
<reference evidence="6" key="1">
    <citation type="submission" date="2018-06" db="EMBL/GenBank/DDBJ databases">
        <authorList>
            <person name="Zhirakovskaya E."/>
        </authorList>
    </citation>
    <scope>NUCLEOTIDE SEQUENCE</scope>
</reference>
<accession>A0A3B0W933</accession>
<sequence>MPIEVLFGWFASFFCTLILIPQIFKTLKTHHTDDISMLMLVLSVVGNGFWVAHASVTKNAPLIVGAGLIIFMSIALIFFKYRYDTK</sequence>
<dbReference type="EMBL" id="UOFD01000035">
    <property type="protein sequence ID" value="VAW51771.1"/>
    <property type="molecule type" value="Genomic_DNA"/>
</dbReference>
<evidence type="ECO:0008006" key="7">
    <source>
        <dbReference type="Google" id="ProtNLM"/>
    </source>
</evidence>
<evidence type="ECO:0000256" key="5">
    <source>
        <dbReference type="SAM" id="Phobius"/>
    </source>
</evidence>
<dbReference type="Pfam" id="PF04193">
    <property type="entry name" value="PQ-loop"/>
    <property type="match status" value="1"/>
</dbReference>
<evidence type="ECO:0000256" key="4">
    <source>
        <dbReference type="ARBA" id="ARBA00023136"/>
    </source>
</evidence>
<dbReference type="GO" id="GO:0016020">
    <property type="term" value="C:membrane"/>
    <property type="evidence" value="ECO:0007669"/>
    <property type="project" value="UniProtKB-SubCell"/>
</dbReference>